<dbReference type="AlphaFoldDB" id="X1DQ73"/>
<sequence length="285" mass="30766">YYITVTTTLDPDTILYSEFIGNDAKTGSPELITTYTDFAAVLAASPLTVYRVNVYIRSIVVNWDGADVLSTIPGTATITDSAFVTTAKHLGGTTNYYEIDNAAASPTTYDALIPATGSGDNFVNMTLVFCIYPNEHGDFDVFATEGYQFYCYGNDTDGGLSVGGRTWNNGTWGVTVAATGSPTDGEPLPIGAWHSVMISMSGNVATSPETSTMKIWVDGAEVYNGAVSNTNERRPMAWAGKAWVGTGDAYDGLDCYLSYVWCKEEYLDPSTYWSSFFDGSNKPLD</sequence>
<dbReference type="Gene3D" id="2.60.120.200">
    <property type="match status" value="1"/>
</dbReference>
<dbReference type="InterPro" id="IPR013320">
    <property type="entry name" value="ConA-like_dom_sf"/>
</dbReference>
<gene>
    <name evidence="1" type="ORF">S01H4_43392</name>
</gene>
<name>X1DQ73_9ZZZZ</name>
<organism evidence="1">
    <name type="scientific">marine sediment metagenome</name>
    <dbReference type="NCBI Taxonomy" id="412755"/>
    <lineage>
        <taxon>unclassified sequences</taxon>
        <taxon>metagenomes</taxon>
        <taxon>ecological metagenomes</taxon>
    </lineage>
</organism>
<feature type="non-terminal residue" evidence="1">
    <location>
        <position position="1"/>
    </location>
</feature>
<reference evidence="1" key="1">
    <citation type="journal article" date="2014" name="Front. Microbiol.">
        <title>High frequency of phylogenetically diverse reductive dehalogenase-homologous genes in deep subseafloor sedimentary metagenomes.</title>
        <authorList>
            <person name="Kawai M."/>
            <person name="Futagami T."/>
            <person name="Toyoda A."/>
            <person name="Takaki Y."/>
            <person name="Nishi S."/>
            <person name="Hori S."/>
            <person name="Arai W."/>
            <person name="Tsubouchi T."/>
            <person name="Morono Y."/>
            <person name="Uchiyama I."/>
            <person name="Ito T."/>
            <person name="Fujiyama A."/>
            <person name="Inagaki F."/>
            <person name="Takami H."/>
        </authorList>
    </citation>
    <scope>NUCLEOTIDE SEQUENCE</scope>
    <source>
        <strain evidence="1">Expedition CK06-06</strain>
    </source>
</reference>
<feature type="non-terminal residue" evidence="1">
    <location>
        <position position="285"/>
    </location>
</feature>
<accession>X1DQ73</accession>
<dbReference type="EMBL" id="BART01023936">
    <property type="protein sequence ID" value="GAG98556.1"/>
    <property type="molecule type" value="Genomic_DNA"/>
</dbReference>
<proteinExistence type="predicted"/>
<evidence type="ECO:0000313" key="1">
    <source>
        <dbReference type="EMBL" id="GAG98556.1"/>
    </source>
</evidence>
<dbReference type="SUPFAM" id="SSF49899">
    <property type="entry name" value="Concanavalin A-like lectins/glucanases"/>
    <property type="match status" value="1"/>
</dbReference>
<comment type="caution">
    <text evidence="1">The sequence shown here is derived from an EMBL/GenBank/DDBJ whole genome shotgun (WGS) entry which is preliminary data.</text>
</comment>
<protein>
    <submittedName>
        <fullName evidence="1">Uncharacterized protein</fullName>
    </submittedName>
</protein>